<dbReference type="GO" id="GO:0032259">
    <property type="term" value="P:methylation"/>
    <property type="evidence" value="ECO:0007669"/>
    <property type="project" value="UniProtKB-KW"/>
</dbReference>
<comment type="caution">
    <text evidence="4">The sequence shown here is derived from an EMBL/GenBank/DDBJ whole genome shotgun (WGS) entry which is preliminary data.</text>
</comment>
<dbReference type="AlphaFoldDB" id="A0ABD3WQI5"/>
<dbReference type="InterPro" id="IPR029063">
    <property type="entry name" value="SAM-dependent_MTases_sf"/>
</dbReference>
<dbReference type="Pfam" id="PF01170">
    <property type="entry name" value="UPF0020"/>
    <property type="match status" value="1"/>
</dbReference>
<dbReference type="Pfam" id="PF02926">
    <property type="entry name" value="THUMP"/>
    <property type="match status" value="1"/>
</dbReference>
<name>A0ABD3WQI5_SINWO</name>
<evidence type="ECO:0000313" key="4">
    <source>
        <dbReference type="EMBL" id="KAL3874978.1"/>
    </source>
</evidence>
<protein>
    <recommendedName>
        <fullName evidence="6">THUMP domain-containing protein</fullName>
    </recommendedName>
</protein>
<dbReference type="InterPro" id="IPR000241">
    <property type="entry name" value="RlmKL-like_Mtase"/>
</dbReference>
<dbReference type="SUPFAM" id="SSF143437">
    <property type="entry name" value="THUMP domain-like"/>
    <property type="match status" value="1"/>
</dbReference>
<dbReference type="Gene3D" id="3.40.50.150">
    <property type="entry name" value="Vaccinia Virus protein VP39"/>
    <property type="match status" value="1"/>
</dbReference>
<dbReference type="CDD" id="cd11715">
    <property type="entry name" value="THUMP_AdoMetMT"/>
    <property type="match status" value="1"/>
</dbReference>
<dbReference type="CDD" id="cd02440">
    <property type="entry name" value="AdoMet_MTases"/>
    <property type="match status" value="1"/>
</dbReference>
<dbReference type="GO" id="GO:0008173">
    <property type="term" value="F:RNA methyltransferase activity"/>
    <property type="evidence" value="ECO:0007669"/>
    <property type="project" value="UniProtKB-ARBA"/>
</dbReference>
<dbReference type="PANTHER" id="PTHR14911">
    <property type="entry name" value="THUMP DOMAIN-CONTAINING"/>
    <property type="match status" value="1"/>
</dbReference>
<keyword evidence="1" id="KW-0808">Transferase</keyword>
<gene>
    <name evidence="4" type="ORF">ACJMK2_037924</name>
</gene>
<dbReference type="EMBL" id="JBJQND010000006">
    <property type="protein sequence ID" value="KAL3874978.1"/>
    <property type="molecule type" value="Genomic_DNA"/>
</dbReference>
<dbReference type="Gene3D" id="3.30.2130.30">
    <property type="match status" value="1"/>
</dbReference>
<proteinExistence type="predicted"/>
<dbReference type="PRINTS" id="PR00507">
    <property type="entry name" value="N12N6MTFRASE"/>
</dbReference>
<keyword evidence="5" id="KW-1185">Reference proteome</keyword>
<dbReference type="PANTHER" id="PTHR14911:SF1">
    <property type="entry name" value="THUMP DOMAIN-CONTAINING PROTEIN 2"/>
    <property type="match status" value="1"/>
</dbReference>
<organism evidence="4 5">
    <name type="scientific">Sinanodonta woodiana</name>
    <name type="common">Chinese pond mussel</name>
    <name type="synonym">Anodonta woodiana</name>
    <dbReference type="NCBI Taxonomy" id="1069815"/>
    <lineage>
        <taxon>Eukaryota</taxon>
        <taxon>Metazoa</taxon>
        <taxon>Spiralia</taxon>
        <taxon>Lophotrochozoa</taxon>
        <taxon>Mollusca</taxon>
        <taxon>Bivalvia</taxon>
        <taxon>Autobranchia</taxon>
        <taxon>Heteroconchia</taxon>
        <taxon>Palaeoheterodonta</taxon>
        <taxon>Unionida</taxon>
        <taxon>Unionoidea</taxon>
        <taxon>Unionidae</taxon>
        <taxon>Unioninae</taxon>
        <taxon>Sinanodonta</taxon>
    </lineage>
</organism>
<evidence type="ECO:0008006" key="6">
    <source>
        <dbReference type="Google" id="ProtNLM"/>
    </source>
</evidence>
<evidence type="ECO:0000313" key="5">
    <source>
        <dbReference type="Proteomes" id="UP001634394"/>
    </source>
</evidence>
<dbReference type="InterPro" id="IPR004114">
    <property type="entry name" value="THUMP_dom"/>
</dbReference>
<feature type="domain" description="THUMP" evidence="3">
    <location>
        <begin position="178"/>
        <end position="256"/>
    </location>
</feature>
<evidence type="ECO:0000259" key="2">
    <source>
        <dbReference type="Pfam" id="PF01170"/>
    </source>
</evidence>
<accession>A0ABD3WQI5</accession>
<feature type="domain" description="Ribosomal RNA large subunit methyltransferase K/L-like methyltransferase" evidence="2">
    <location>
        <begin position="271"/>
        <end position="408"/>
    </location>
</feature>
<evidence type="ECO:0000259" key="3">
    <source>
        <dbReference type="Pfam" id="PF02926"/>
    </source>
</evidence>
<dbReference type="GO" id="GO:0043527">
    <property type="term" value="C:tRNA methyltransferase complex"/>
    <property type="evidence" value="ECO:0007669"/>
    <property type="project" value="UniProtKB-ARBA"/>
</dbReference>
<keyword evidence="1" id="KW-0489">Methyltransferase</keyword>
<reference evidence="4 5" key="1">
    <citation type="submission" date="2024-11" db="EMBL/GenBank/DDBJ databases">
        <title>Chromosome-level genome assembly of the freshwater bivalve Anodonta woodiana.</title>
        <authorList>
            <person name="Chen X."/>
        </authorList>
    </citation>
    <scope>NUCLEOTIDE SEQUENCE [LARGE SCALE GENOMIC DNA]</scope>
    <source>
        <strain evidence="4">MN2024</strain>
        <tissue evidence="4">Gills</tissue>
    </source>
</reference>
<dbReference type="Proteomes" id="UP001634394">
    <property type="component" value="Unassembled WGS sequence"/>
</dbReference>
<evidence type="ECO:0000256" key="1">
    <source>
        <dbReference type="ARBA" id="ARBA00022603"/>
    </source>
</evidence>
<dbReference type="SUPFAM" id="SSF53335">
    <property type="entry name" value="S-adenosyl-L-methionine-dependent methyltransferases"/>
    <property type="match status" value="1"/>
</dbReference>
<sequence length="623" mass="70059">MEFYCTCGRGTEKFTHRELLNVFGQSIIAEKIEVTDGKVYFSLESSCARDILQLKSVERIFVKVLHCKSDNLDRRNLISSVMKLIPDHVTWCRVFATWKSLQDFTIHESPPGKRLRVKENSKQMKVSPCSHNSCPQPIVDEGDKSGIQEMGIADDSKDENTSRCYSDTEILSCDNSDNNIQSGVNKLNDKESIDKKLTFRISMRATGNIGKNRNNQTLVKELARKVSQFLDIHINLRNPDLEICIHLNDNFLTIGIPLTRQPLSQRSYILHHGLRSTVAWIMADLCEIKAGEMVMDPMCGKGSILIEAARTNQTACFLGADIDQDQLKFSRSNVDFAGTNRNVQIVQADALNLPLPGSFLDCIVTDAPFGIKHTTQLADLKSFYSSLLLETSRLLKNGGRAVLLTSVELKNFIEKYLSDLHQMDEADFISETNSITQDTSSNILCLSHCESKDLNCNCCQEDLPQSRPLLDVNNCPTIKTENGNGIERGYLRKSSDFDKLEEEINGGQFAEQSSKALLKDVKENKTYNVEHGGHSVDDVSKIRAPVHEHNNCSEVFLSSEIDSGDPVLPSEETSDGFCREVFHEIHTESVNNAVKVCTLFLKDQHYIKLGEMDSYILELQNRK</sequence>